<dbReference type="Pfam" id="PF08245">
    <property type="entry name" value="Mur_ligase_M"/>
    <property type="match status" value="1"/>
</dbReference>
<dbReference type="GO" id="GO:0016881">
    <property type="term" value="F:acid-amino acid ligase activity"/>
    <property type="evidence" value="ECO:0007669"/>
    <property type="project" value="InterPro"/>
</dbReference>
<dbReference type="Gene3D" id="3.40.1190.10">
    <property type="entry name" value="Mur-like, catalytic domain"/>
    <property type="match status" value="1"/>
</dbReference>
<dbReference type="PANTHER" id="PTHR23135:SF4">
    <property type="entry name" value="UDP-N-ACETYLMURAMOYL-L-ALANYL-D-GLUTAMATE--2,6-DIAMINOPIMELATE LIGASE MURE HOMOLOG, CHLOROPLASTIC"/>
    <property type="match status" value="1"/>
</dbReference>
<gene>
    <name evidence="4" type="ORF">METZ01_LOCUS212908</name>
</gene>
<organism evidence="4">
    <name type="scientific">marine metagenome</name>
    <dbReference type="NCBI Taxonomy" id="408172"/>
    <lineage>
        <taxon>unclassified sequences</taxon>
        <taxon>metagenomes</taxon>
        <taxon>ecological metagenomes</taxon>
    </lineage>
</organism>
<feature type="domain" description="Mur ligase central" evidence="3">
    <location>
        <begin position="51"/>
        <end position="252"/>
    </location>
</feature>
<dbReference type="Pfam" id="PF02875">
    <property type="entry name" value="Mur_ligase_C"/>
    <property type="match status" value="1"/>
</dbReference>
<dbReference type="InterPro" id="IPR036615">
    <property type="entry name" value="Mur_ligase_C_dom_sf"/>
</dbReference>
<dbReference type="GO" id="GO:0005524">
    <property type="term" value="F:ATP binding"/>
    <property type="evidence" value="ECO:0007669"/>
    <property type="project" value="InterPro"/>
</dbReference>
<dbReference type="PANTHER" id="PTHR23135">
    <property type="entry name" value="MUR LIGASE FAMILY MEMBER"/>
    <property type="match status" value="1"/>
</dbReference>
<comment type="similarity">
    <text evidence="1">Belongs to the MurCDEF family. MurE subfamily.</text>
</comment>
<dbReference type="InterPro" id="IPR005761">
    <property type="entry name" value="UDP-N-AcMur-Glu-dNH2Pim_ligase"/>
</dbReference>
<dbReference type="SUPFAM" id="SSF53623">
    <property type="entry name" value="MurD-like peptide ligases, catalytic domain"/>
    <property type="match status" value="1"/>
</dbReference>
<dbReference type="NCBIfam" id="TIGR01085">
    <property type="entry name" value="murE"/>
    <property type="match status" value="1"/>
</dbReference>
<evidence type="ECO:0000259" key="3">
    <source>
        <dbReference type="Pfam" id="PF08245"/>
    </source>
</evidence>
<dbReference type="SUPFAM" id="SSF53244">
    <property type="entry name" value="MurD-like peptide ligases, peptide-binding domain"/>
    <property type="match status" value="1"/>
</dbReference>
<evidence type="ECO:0000259" key="2">
    <source>
        <dbReference type="Pfam" id="PF02875"/>
    </source>
</evidence>
<proteinExistence type="inferred from homology"/>
<dbReference type="Gene3D" id="3.90.190.20">
    <property type="entry name" value="Mur ligase, C-terminal domain"/>
    <property type="match status" value="1"/>
</dbReference>
<sequence>MSTRSMPERIYKEWKHYNKQRDISFFDFVKMAVKNNLWFWHPAKQLKFIGITGTNGKTSTAILIESIFNSAQIDAALISTLAYRFKDIDLVADLTTPGPVKLHHLLSRIVTADIKHVVMETSSHGLAQNRLEGVIFNTAVFTNLSHDHLDYHLSMERYFEAKLQLFQQLDSADGRAIVNMDDIASKKIIQKTNVPFVTYGVHAKADLTVQDVQVQATDISFLVLTPYGNLPIHLQSSGEYNIYNVLAAIGVAQQYGCRNEQIINGIESTRIPGRFEPIDCGQNFTVIVDFAHSPDALKHLLYSAKKTTRNRLICVFGCNGDRDQLKRPVMGRIGVEIADYPIITTGNPRSESADQIFDGIIQGIPNGNKYQLIPDRKSAIKQALEIADAGDTVVIAGRGCQKYQEIGDHRILFDDADVVRSLLDGLFE</sequence>
<name>A0A382FCM6_9ZZZZ</name>
<dbReference type="AlphaFoldDB" id="A0A382FCM6"/>
<feature type="domain" description="Mur ligase C-terminal" evidence="2">
    <location>
        <begin position="273"/>
        <end position="399"/>
    </location>
</feature>
<reference evidence="4" key="1">
    <citation type="submission" date="2018-05" db="EMBL/GenBank/DDBJ databases">
        <authorList>
            <person name="Lanie J.A."/>
            <person name="Ng W.-L."/>
            <person name="Kazmierczak K.M."/>
            <person name="Andrzejewski T.M."/>
            <person name="Davidsen T.M."/>
            <person name="Wayne K.J."/>
            <person name="Tettelin H."/>
            <person name="Glass J.I."/>
            <person name="Rusch D."/>
            <person name="Podicherti R."/>
            <person name="Tsui H.-C.T."/>
            <person name="Winkler M.E."/>
        </authorList>
    </citation>
    <scope>NUCLEOTIDE SEQUENCE</scope>
</reference>
<dbReference type="GO" id="GO:0005737">
    <property type="term" value="C:cytoplasm"/>
    <property type="evidence" value="ECO:0007669"/>
    <property type="project" value="InterPro"/>
</dbReference>
<dbReference type="NCBIfam" id="NF001126">
    <property type="entry name" value="PRK00139.1-4"/>
    <property type="match status" value="1"/>
</dbReference>
<dbReference type="GO" id="GO:0008360">
    <property type="term" value="P:regulation of cell shape"/>
    <property type="evidence" value="ECO:0007669"/>
    <property type="project" value="InterPro"/>
</dbReference>
<accession>A0A382FCM6</accession>
<protein>
    <recommendedName>
        <fullName evidence="5">Mur ligase central domain-containing protein</fullName>
    </recommendedName>
</protein>
<dbReference type="GO" id="GO:0051301">
    <property type="term" value="P:cell division"/>
    <property type="evidence" value="ECO:0007669"/>
    <property type="project" value="InterPro"/>
</dbReference>
<dbReference type="EMBL" id="UINC01048922">
    <property type="protein sequence ID" value="SVB60054.1"/>
    <property type="molecule type" value="Genomic_DNA"/>
</dbReference>
<evidence type="ECO:0000313" key="4">
    <source>
        <dbReference type="EMBL" id="SVB60054.1"/>
    </source>
</evidence>
<evidence type="ECO:0000256" key="1">
    <source>
        <dbReference type="ARBA" id="ARBA00005898"/>
    </source>
</evidence>
<dbReference type="InterPro" id="IPR004101">
    <property type="entry name" value="Mur_ligase_C"/>
</dbReference>
<dbReference type="HAMAP" id="MF_00208">
    <property type="entry name" value="MurE"/>
    <property type="match status" value="1"/>
</dbReference>
<dbReference type="InterPro" id="IPR036565">
    <property type="entry name" value="Mur-like_cat_sf"/>
</dbReference>
<evidence type="ECO:0008006" key="5">
    <source>
        <dbReference type="Google" id="ProtNLM"/>
    </source>
</evidence>
<dbReference type="InterPro" id="IPR013221">
    <property type="entry name" value="Mur_ligase_cen"/>
</dbReference>